<reference evidence="1 2" key="1">
    <citation type="submission" date="2019-11" db="EMBL/GenBank/DDBJ databases">
        <title>Type strains purchased from KCTC, JCM and DSMZ.</title>
        <authorList>
            <person name="Lu H."/>
        </authorList>
    </citation>
    <scope>NUCLEOTIDE SEQUENCE [LARGE SCALE GENOMIC DNA]</scope>
    <source>
        <strain evidence="1 2">KCTC 22382</strain>
    </source>
</reference>
<sequence>MSRDNDHNLVLNNMRRLDQKYQQINADQTDFMRRQSSGEQPDPDEFIKLLEQQSVTGSAMTAQFNLFQKPLKTALTDSR</sequence>
<name>A0A6L6PPQ2_9BURK</name>
<organism evidence="1 2">
    <name type="scientific">Duganella radicis</name>
    <dbReference type="NCBI Taxonomy" id="551988"/>
    <lineage>
        <taxon>Bacteria</taxon>
        <taxon>Pseudomonadati</taxon>
        <taxon>Pseudomonadota</taxon>
        <taxon>Betaproteobacteria</taxon>
        <taxon>Burkholderiales</taxon>
        <taxon>Oxalobacteraceae</taxon>
        <taxon>Telluria group</taxon>
        <taxon>Duganella</taxon>
    </lineage>
</organism>
<dbReference type="RefSeq" id="WP_155467186.1">
    <property type="nucleotide sequence ID" value="NZ_WNKY01000047.1"/>
</dbReference>
<comment type="caution">
    <text evidence="1">The sequence shown here is derived from an EMBL/GenBank/DDBJ whole genome shotgun (WGS) entry which is preliminary data.</text>
</comment>
<proteinExistence type="predicted"/>
<dbReference type="EMBL" id="WNKY01000047">
    <property type="protein sequence ID" value="MTV41098.1"/>
    <property type="molecule type" value="Genomic_DNA"/>
</dbReference>
<evidence type="ECO:0000313" key="1">
    <source>
        <dbReference type="EMBL" id="MTV41098.1"/>
    </source>
</evidence>
<accession>A0A6L6PPQ2</accession>
<dbReference type="AlphaFoldDB" id="A0A6L6PPQ2"/>
<dbReference type="OrthoDB" id="8720331at2"/>
<gene>
    <name evidence="1" type="ORF">GM676_26405</name>
</gene>
<protein>
    <submittedName>
        <fullName evidence="1">Uncharacterized protein</fullName>
    </submittedName>
</protein>
<dbReference type="Proteomes" id="UP000475582">
    <property type="component" value="Unassembled WGS sequence"/>
</dbReference>
<evidence type="ECO:0000313" key="2">
    <source>
        <dbReference type="Proteomes" id="UP000475582"/>
    </source>
</evidence>
<keyword evidence="2" id="KW-1185">Reference proteome</keyword>